<proteinExistence type="predicted"/>
<organism evidence="1 2">
    <name type="scientific">Haloferax namakaokahaiae</name>
    <dbReference type="NCBI Taxonomy" id="1748331"/>
    <lineage>
        <taxon>Archaea</taxon>
        <taxon>Methanobacteriati</taxon>
        <taxon>Methanobacteriota</taxon>
        <taxon>Stenosarchaea group</taxon>
        <taxon>Halobacteria</taxon>
        <taxon>Halobacteriales</taxon>
        <taxon>Haloferacaceae</taxon>
        <taxon>Haloferax</taxon>
    </lineage>
</organism>
<comment type="caution">
    <text evidence="1">The sequence shown here is derived from an EMBL/GenBank/DDBJ whole genome shotgun (WGS) entry which is preliminary data.</text>
</comment>
<name>A0ABD5ZJA2_9EURY</name>
<reference evidence="1 2" key="1">
    <citation type="journal article" date="2019" name="Int. J. Syst. Evol. Microbiol.">
        <title>The Global Catalogue of Microorganisms (GCM) 10K type strain sequencing project: providing services to taxonomists for standard genome sequencing and annotation.</title>
        <authorList>
            <consortium name="The Broad Institute Genomics Platform"/>
            <consortium name="The Broad Institute Genome Sequencing Center for Infectious Disease"/>
            <person name="Wu L."/>
            <person name="Ma J."/>
        </authorList>
    </citation>
    <scope>NUCLEOTIDE SEQUENCE [LARGE SCALE GENOMIC DNA]</scope>
    <source>
        <strain evidence="1 2">DSM 29988</strain>
    </source>
</reference>
<dbReference type="EMBL" id="JBHTAA010000015">
    <property type="protein sequence ID" value="MFC7205410.1"/>
    <property type="molecule type" value="Genomic_DNA"/>
</dbReference>
<gene>
    <name evidence="1" type="ORF">ACFQJC_18010</name>
</gene>
<accession>A0ABD5ZJA2</accession>
<dbReference type="Gene3D" id="3.20.20.370">
    <property type="entry name" value="Glycoside hydrolase/deacetylase"/>
    <property type="match status" value="1"/>
</dbReference>
<dbReference type="SUPFAM" id="SSF88713">
    <property type="entry name" value="Glycoside hydrolase/deacetylase"/>
    <property type="match status" value="1"/>
</dbReference>
<evidence type="ECO:0000313" key="2">
    <source>
        <dbReference type="Proteomes" id="UP001596481"/>
    </source>
</evidence>
<dbReference type="Proteomes" id="UP001596481">
    <property type="component" value="Unassembled WGS sequence"/>
</dbReference>
<keyword evidence="2" id="KW-1185">Reference proteome</keyword>
<protein>
    <submittedName>
        <fullName evidence="1">Polysaccharide deacetylase family protein</fullName>
    </submittedName>
</protein>
<dbReference type="RefSeq" id="WP_390226074.1">
    <property type="nucleotide sequence ID" value="NZ_JBHTAA010000015.1"/>
</dbReference>
<dbReference type="AlphaFoldDB" id="A0ABD5ZJA2"/>
<sequence length="305" mass="35644">MSDFAVLLTHDVDRPYKTYQGLYYGLKERSPYHLKTFLLRQNPYWQFEEIVQLERELGVRSSFYFLNEPSLLRTGGLEAWTKPKNWLEHFGRYDITDEQLVDVIRDLDDDGWEVGMHGSFRSSDDYRKLKAEKAALEDVLGHDILGGRQHHMKLGPRTWEYHRDIGLRYDASLGSSRTYGFEHGYQPIRPFDDSFTVFPLTLMEMALPDPGEHYDDAWAVCEELLVEAKENDAVMTVLWHPRYFNEVEFPGYRRLYCELIEWALANGAWVGPVGDYYEQFLLDEAPESAVISASYSQNQHSNGRM</sequence>
<dbReference type="InterPro" id="IPR011330">
    <property type="entry name" value="Glyco_hydro/deAcase_b/a-brl"/>
</dbReference>
<evidence type="ECO:0000313" key="1">
    <source>
        <dbReference type="EMBL" id="MFC7205410.1"/>
    </source>
</evidence>
<dbReference type="CDD" id="cd10931">
    <property type="entry name" value="CE4_u7"/>
    <property type="match status" value="1"/>
</dbReference>